<dbReference type="Proteomes" id="UP001634007">
    <property type="component" value="Unassembled WGS sequence"/>
</dbReference>
<keyword evidence="3" id="KW-0812">Transmembrane</keyword>
<feature type="domain" description="NmrA-like" evidence="4">
    <location>
        <begin position="7"/>
        <end position="294"/>
    </location>
</feature>
<proteinExistence type="predicted"/>
<accession>A0ABD3J101</accession>
<keyword evidence="3" id="KW-1133">Transmembrane helix</keyword>
<evidence type="ECO:0000256" key="2">
    <source>
        <dbReference type="ARBA" id="ARBA00023002"/>
    </source>
</evidence>
<comment type="caution">
    <text evidence="5">The sequence shown here is derived from an EMBL/GenBank/DDBJ whole genome shotgun (WGS) entry which is preliminary data.</text>
</comment>
<dbReference type="EMBL" id="JBJKBG010000010">
    <property type="protein sequence ID" value="KAL3719844.1"/>
    <property type="molecule type" value="Genomic_DNA"/>
</dbReference>
<dbReference type="Gene3D" id="3.40.50.720">
    <property type="entry name" value="NAD(P)-binding Rossmann-like Domain"/>
    <property type="match status" value="1"/>
</dbReference>
<organism evidence="5 6">
    <name type="scientific">Eucalyptus globulus</name>
    <name type="common">Tasmanian blue gum</name>
    <dbReference type="NCBI Taxonomy" id="34317"/>
    <lineage>
        <taxon>Eukaryota</taxon>
        <taxon>Viridiplantae</taxon>
        <taxon>Streptophyta</taxon>
        <taxon>Embryophyta</taxon>
        <taxon>Tracheophyta</taxon>
        <taxon>Spermatophyta</taxon>
        <taxon>Magnoliopsida</taxon>
        <taxon>eudicotyledons</taxon>
        <taxon>Gunneridae</taxon>
        <taxon>Pentapetalae</taxon>
        <taxon>rosids</taxon>
        <taxon>malvids</taxon>
        <taxon>Myrtales</taxon>
        <taxon>Myrtaceae</taxon>
        <taxon>Myrtoideae</taxon>
        <taxon>Eucalypteae</taxon>
        <taxon>Eucalyptus</taxon>
    </lineage>
</organism>
<keyword evidence="1" id="KW-0521">NADP</keyword>
<keyword evidence="2" id="KW-0560">Oxidoreductase</keyword>
<dbReference type="AlphaFoldDB" id="A0ABD3J101"/>
<protein>
    <recommendedName>
        <fullName evidence="4">NmrA-like domain-containing protein</fullName>
    </recommendedName>
</protein>
<dbReference type="Pfam" id="PF05368">
    <property type="entry name" value="NmrA"/>
    <property type="match status" value="1"/>
</dbReference>
<feature type="transmembrane region" description="Helical" evidence="3">
    <location>
        <begin position="146"/>
        <end position="168"/>
    </location>
</feature>
<name>A0ABD3J101_EUCGL</name>
<dbReference type="SUPFAM" id="SSF51735">
    <property type="entry name" value="NAD(P)-binding Rossmann-fold domains"/>
    <property type="match status" value="1"/>
</dbReference>
<evidence type="ECO:0000259" key="4">
    <source>
        <dbReference type="Pfam" id="PF05368"/>
    </source>
</evidence>
<dbReference type="InterPro" id="IPR008030">
    <property type="entry name" value="NmrA-like"/>
</dbReference>
<dbReference type="Gene3D" id="3.90.25.10">
    <property type="entry name" value="UDP-galactose 4-epimerase, domain 1"/>
    <property type="match status" value="1"/>
</dbReference>
<dbReference type="InterPro" id="IPR045312">
    <property type="entry name" value="PCBER-like"/>
</dbReference>
<gene>
    <name evidence="5" type="ORF">ACJRO7_004775</name>
</gene>
<reference evidence="5 6" key="1">
    <citation type="submission" date="2024-11" db="EMBL/GenBank/DDBJ databases">
        <title>Chromosome-level genome assembly of Eucalyptus globulus Labill. provides insights into its genome evolution.</title>
        <authorList>
            <person name="Li X."/>
        </authorList>
    </citation>
    <scope>NUCLEOTIDE SEQUENCE [LARGE SCALE GENOMIC DNA]</scope>
    <source>
        <strain evidence="5">CL2024</strain>
        <tissue evidence="5">Fresh tender leaves</tissue>
    </source>
</reference>
<dbReference type="PANTHER" id="PTHR43349">
    <property type="entry name" value="PINORESINOL REDUCTASE-RELATED"/>
    <property type="match status" value="1"/>
</dbReference>
<dbReference type="InterPro" id="IPR036291">
    <property type="entry name" value="NAD(P)-bd_dom_sf"/>
</dbReference>
<dbReference type="CDD" id="cd05259">
    <property type="entry name" value="PCBER_SDR_a"/>
    <property type="match status" value="1"/>
</dbReference>
<keyword evidence="3" id="KW-0472">Membrane</keyword>
<evidence type="ECO:0000256" key="1">
    <source>
        <dbReference type="ARBA" id="ARBA00022857"/>
    </source>
</evidence>
<evidence type="ECO:0000256" key="3">
    <source>
        <dbReference type="SAM" id="Phobius"/>
    </source>
</evidence>
<dbReference type="GO" id="GO:0016491">
    <property type="term" value="F:oxidoreductase activity"/>
    <property type="evidence" value="ECO:0007669"/>
    <property type="project" value="UniProtKB-KW"/>
</dbReference>
<evidence type="ECO:0000313" key="5">
    <source>
        <dbReference type="EMBL" id="KAL3719844.1"/>
    </source>
</evidence>
<dbReference type="InterPro" id="IPR050608">
    <property type="entry name" value="NmrA-type/Isoflavone_red_sf"/>
</dbReference>
<keyword evidence="6" id="KW-1185">Reference proteome</keyword>
<evidence type="ECO:0000313" key="6">
    <source>
        <dbReference type="Proteomes" id="UP001634007"/>
    </source>
</evidence>
<sequence length="313" mass="35164">MAREAEASRILIFGGTGYIGKHMVRASVSLGHPTCIYARPVGPATLPSNLNLRREFRSIGIHIIEGELEEHEKIVAALKKVDIVISALAYPQVLNQLKIIDAIIAVGNIKRFVPSDFGSEEDKITPLPPFEEFLEKKRKIRRAIEAASIPFTFITANCFAAYFVNLLLHPHNPHDEIVVYGHGEANDIGKYTIKVANDPRACNRVVTYRPKSNIISQHQLISLWEEKTGRSFKRVYVPEEDLVKLSQTLPPPENIPVSILHSIFVKGDLMSYEIDDDDLEVSRMYPEMQLTTIDQLLNIFLTDPPEPARAAFG</sequence>
<dbReference type="PANTHER" id="PTHR43349:SF9">
    <property type="entry name" value="PHENYLCOUMARAN BENZYLIC ETHER REDUCTASE-LIKE PROTEIN"/>
    <property type="match status" value="1"/>
</dbReference>